<evidence type="ECO:0000313" key="2">
    <source>
        <dbReference type="Proteomes" id="UP000606786"/>
    </source>
</evidence>
<dbReference type="EMBL" id="CAJHJT010000001">
    <property type="protein sequence ID" value="CAD6996068.1"/>
    <property type="molecule type" value="Genomic_DNA"/>
</dbReference>
<sequence length="122" mass="14623">MSQMKYVRQNLMHFNIYAFQVMQQNVAWKSMKTSVSSTIHIYIRRWMCVQFCARNLPIFCMQININTHTCTYIRTLSHSPRENVISKIAMNYCLQAVYLPHHIKDMPMQMVNKFSFFFLAKN</sequence>
<accession>A0A811UCL3</accession>
<comment type="caution">
    <text evidence="1">The sequence shown here is derived from an EMBL/GenBank/DDBJ whole genome shotgun (WGS) entry which is preliminary data.</text>
</comment>
<evidence type="ECO:0000313" key="1">
    <source>
        <dbReference type="EMBL" id="CAD6996068.1"/>
    </source>
</evidence>
<reference evidence="1" key="1">
    <citation type="submission" date="2020-11" db="EMBL/GenBank/DDBJ databases">
        <authorList>
            <person name="Whitehead M."/>
        </authorList>
    </citation>
    <scope>NUCLEOTIDE SEQUENCE</scope>
    <source>
        <strain evidence="1">EGII</strain>
    </source>
</reference>
<dbReference type="AlphaFoldDB" id="A0A811UCL3"/>
<name>A0A811UCL3_CERCA</name>
<protein>
    <submittedName>
        <fullName evidence="1">(Mediterranean fruit fly) hypothetical protein</fullName>
    </submittedName>
</protein>
<organism evidence="1 2">
    <name type="scientific">Ceratitis capitata</name>
    <name type="common">Mediterranean fruit fly</name>
    <name type="synonym">Tephritis capitata</name>
    <dbReference type="NCBI Taxonomy" id="7213"/>
    <lineage>
        <taxon>Eukaryota</taxon>
        <taxon>Metazoa</taxon>
        <taxon>Ecdysozoa</taxon>
        <taxon>Arthropoda</taxon>
        <taxon>Hexapoda</taxon>
        <taxon>Insecta</taxon>
        <taxon>Pterygota</taxon>
        <taxon>Neoptera</taxon>
        <taxon>Endopterygota</taxon>
        <taxon>Diptera</taxon>
        <taxon>Brachycera</taxon>
        <taxon>Muscomorpha</taxon>
        <taxon>Tephritoidea</taxon>
        <taxon>Tephritidae</taxon>
        <taxon>Ceratitis</taxon>
        <taxon>Ceratitis</taxon>
    </lineage>
</organism>
<keyword evidence="2" id="KW-1185">Reference proteome</keyword>
<dbReference type="Proteomes" id="UP000606786">
    <property type="component" value="Unassembled WGS sequence"/>
</dbReference>
<gene>
    <name evidence="1" type="ORF">CCAP1982_LOCUS4775</name>
</gene>
<proteinExistence type="predicted"/>